<dbReference type="InterPro" id="IPR001296">
    <property type="entry name" value="Glyco_trans_1"/>
</dbReference>
<dbReference type="InterPro" id="IPR028098">
    <property type="entry name" value="Glyco_trans_4-like_N"/>
</dbReference>
<keyword evidence="3" id="KW-0808">Transferase</keyword>
<dbReference type="GO" id="GO:0047265">
    <property type="term" value="F:poly(glycerol-phosphate) alpha-glucosyltransferase activity"/>
    <property type="evidence" value="ECO:0007669"/>
    <property type="project" value="UniProtKB-EC"/>
</dbReference>
<dbReference type="Gene3D" id="3.40.50.2000">
    <property type="entry name" value="Glycogen Phosphorylase B"/>
    <property type="match status" value="2"/>
</dbReference>
<evidence type="ECO:0000259" key="2">
    <source>
        <dbReference type="Pfam" id="PF13439"/>
    </source>
</evidence>
<gene>
    <name evidence="3" type="primary">tagE_2</name>
    <name evidence="3" type="ORF">NCTC13063_02572</name>
</gene>
<dbReference type="Pfam" id="PF13439">
    <property type="entry name" value="Glyco_transf_4"/>
    <property type="match status" value="1"/>
</dbReference>
<evidence type="ECO:0000259" key="1">
    <source>
        <dbReference type="Pfam" id="PF00534"/>
    </source>
</evidence>
<name>A0AAQ1ZM23_9BACT</name>
<evidence type="ECO:0000313" key="4">
    <source>
        <dbReference type="Proteomes" id="UP000255283"/>
    </source>
</evidence>
<dbReference type="SUPFAM" id="SSF53756">
    <property type="entry name" value="UDP-Glycosyltransferase/glycogen phosphorylase"/>
    <property type="match status" value="1"/>
</dbReference>
<dbReference type="EC" id="2.4.1.52" evidence="3"/>
<dbReference type="AlphaFoldDB" id="A0AAQ1ZM23"/>
<protein>
    <submittedName>
        <fullName evidence="3">Probable poly(Glycerol-phosphate) alpha-glucosyltransferase</fullName>
        <ecNumber evidence="3">2.4.1.52</ecNumber>
    </submittedName>
</protein>
<sequence>MKIFLVCNSLGEGGAERVHVNLANGFVQRGHEVWLVVDLTKKATYPVDERVRLLQLFPPKNNKILKWGGAIFKLRKYLRKYKPDVVIGNMRACSLLSMFSAIGLNVPVVMTIHHALESMTYKLSRIDYILDRFTPCLYAATTLLTEPDRELMFHKYHNTKKIYVIPNPLSFAPLKDRIVSKENFVLAAGRIDQWQCKGWDILIRAWGKVCQSLELKENTNQTITDRAKKEERQVEWRLKIAGNGSQNTFDMLRNMARENGVEDKIDFLGYQSDMLSLYQKAAIFCLSSRSEGLPMVLIEAMSQGCAPVATDFKGRTQSIITNESQGFLCKPEDVEDLALKLIKMICDDVMRKEIQQCAFKRASFYETKNIIMMWEQLFKEIS</sequence>
<comment type="caution">
    <text evidence="3">The sequence shown here is derived from an EMBL/GenBank/DDBJ whole genome shotgun (WGS) entry which is preliminary data.</text>
</comment>
<reference evidence="3 4" key="1">
    <citation type="submission" date="2018-06" db="EMBL/GenBank/DDBJ databases">
        <authorList>
            <consortium name="Pathogen Informatics"/>
            <person name="Doyle S."/>
        </authorList>
    </citation>
    <scope>NUCLEOTIDE SEQUENCE [LARGE SCALE GENOMIC DNA]</scope>
    <source>
        <strain evidence="3 4">NCTC13063</strain>
    </source>
</reference>
<dbReference type="PANTHER" id="PTHR12526:SF630">
    <property type="entry name" value="GLYCOSYLTRANSFERASE"/>
    <property type="match status" value="1"/>
</dbReference>
<proteinExistence type="predicted"/>
<dbReference type="EMBL" id="UGTJ01000002">
    <property type="protein sequence ID" value="SUB96796.1"/>
    <property type="molecule type" value="Genomic_DNA"/>
</dbReference>
<feature type="domain" description="Glycosyltransferase subfamily 4-like N-terminal" evidence="2">
    <location>
        <begin position="13"/>
        <end position="168"/>
    </location>
</feature>
<keyword evidence="3" id="KW-0328">Glycosyltransferase</keyword>
<dbReference type="RefSeq" id="WP_115154401.1">
    <property type="nucleotide sequence ID" value="NZ_DBFWLE010000012.1"/>
</dbReference>
<dbReference type="Proteomes" id="UP000255283">
    <property type="component" value="Unassembled WGS sequence"/>
</dbReference>
<dbReference type="Pfam" id="PF00534">
    <property type="entry name" value="Glycos_transf_1"/>
    <property type="match status" value="1"/>
</dbReference>
<dbReference type="PANTHER" id="PTHR12526">
    <property type="entry name" value="GLYCOSYLTRANSFERASE"/>
    <property type="match status" value="1"/>
</dbReference>
<accession>A0AAQ1ZM23</accession>
<organism evidence="3 4">
    <name type="scientific">Segatella buccae</name>
    <dbReference type="NCBI Taxonomy" id="28126"/>
    <lineage>
        <taxon>Bacteria</taxon>
        <taxon>Pseudomonadati</taxon>
        <taxon>Bacteroidota</taxon>
        <taxon>Bacteroidia</taxon>
        <taxon>Bacteroidales</taxon>
        <taxon>Prevotellaceae</taxon>
        <taxon>Segatella</taxon>
    </lineage>
</organism>
<evidence type="ECO:0000313" key="3">
    <source>
        <dbReference type="EMBL" id="SUB96796.1"/>
    </source>
</evidence>
<feature type="domain" description="Glycosyl transferase family 1" evidence="1">
    <location>
        <begin position="177"/>
        <end position="359"/>
    </location>
</feature>